<dbReference type="Gene3D" id="3.40.50.1700">
    <property type="entry name" value="Glycoside hydrolase family 3 C-terminal domain"/>
    <property type="match status" value="1"/>
</dbReference>
<protein>
    <submittedName>
        <fullName evidence="4">Glycosyl hydrolase</fullName>
    </submittedName>
</protein>
<gene>
    <name evidence="4" type="ORF">EJO50_09860</name>
</gene>
<accession>A0A3S8ZXF7</accession>
<dbReference type="InterPro" id="IPR050288">
    <property type="entry name" value="Cellulose_deg_GH3"/>
</dbReference>
<evidence type="ECO:0000313" key="4">
    <source>
        <dbReference type="EMBL" id="AZN38136.1"/>
    </source>
</evidence>
<dbReference type="Pfam" id="PF14310">
    <property type="entry name" value="Fn3-like"/>
    <property type="match status" value="1"/>
</dbReference>
<reference evidence="4 5" key="1">
    <citation type="submission" date="2018-12" db="EMBL/GenBank/DDBJ databases">
        <title>Complete genome sequence of Iodobacter sp. H11R3.</title>
        <authorList>
            <person name="Bae J.-W."/>
        </authorList>
    </citation>
    <scope>NUCLEOTIDE SEQUENCE [LARGE SCALE GENOMIC DNA]</scope>
    <source>
        <strain evidence="4 5">H11R3</strain>
    </source>
</reference>
<dbReference type="Gene3D" id="2.60.40.10">
    <property type="entry name" value="Immunoglobulins"/>
    <property type="match status" value="1"/>
</dbReference>
<comment type="similarity">
    <text evidence="1">Belongs to the glycosyl hydrolase 3 family.</text>
</comment>
<dbReference type="InterPro" id="IPR036962">
    <property type="entry name" value="Glyco_hydro_3_N_sf"/>
</dbReference>
<proteinExistence type="inferred from homology"/>
<evidence type="ECO:0000313" key="5">
    <source>
        <dbReference type="Proteomes" id="UP000282438"/>
    </source>
</evidence>
<dbReference type="PANTHER" id="PTHR42715">
    <property type="entry name" value="BETA-GLUCOSIDASE"/>
    <property type="match status" value="1"/>
</dbReference>
<sequence length="760" mass="79937">MTLEQKLQQLTGSAPEIVPELPNCKGARHVSPITALNIPTFRITNGPVGLGQNDCISTLVTPIMISVGGSLIDITAYSDASSAKATALPSAMAAAASFDPSVAGSYGDVIGTEMANLALHEFEAPGMNMARLPILGRNFEYFGEDPFLSGTMAVSEIKSIQAKGMIAMAKHYVGNEQETNRTSIQETIDRQAMRELYLLPFEMSVKDGKVASIMCAYNYVNGISSCENKETLTDILRNDWGFTGYVQSDFFATKTTVDTMNNGMDFMMPIPLQWAPALLTSALAAGTITLPQIDRALERRYTQMFKYGIFDRQIQQTPIDFTAGGMKARDIGTKAAVLLQNNGALPLASTVQNIVLIGKASQIYAQQAVAGGVLVGKPMGGGGGSSDVVPNYTVTPVDGIKNILKTLGNTTATVKLILIDDANTTATIDGTLTTFAAATTAAASADAVVIMAGTISEEGADRATFTSTSGTTLADSAAAGSSLDWYAAAPSKIATNTTANTAKNSGTVEMIKAIQAIAPTKTTLVLKDNAGVAMDPALVGAAGPAILEVWFPGQEDGNIVADLLFGQKNPSGKLPVTFPFAGNSFLDQVAADGSQFPGKLQADGTTSIVNYSEGLRIGYRWYDAHNIAPAFPFGHGLSYTTFTITNPSVTANGSKYNVKATVKNTGSRAGAEVVQVYITLPNYDKLPGLPQAPKRLVGFSKVVLAAGASKDVIITIDPAASNHPLSYWDTSTNLWITPTGTYTVSVGNSSKKLTTVTFSK</sequence>
<feature type="domain" description="Fibronectin type III-like" evidence="3">
    <location>
        <begin position="672"/>
        <end position="750"/>
    </location>
</feature>
<dbReference type="InterPro" id="IPR026891">
    <property type="entry name" value="Fn3-like"/>
</dbReference>
<dbReference type="InterPro" id="IPR001764">
    <property type="entry name" value="Glyco_hydro_3_N"/>
</dbReference>
<dbReference type="KEGG" id="iod:EJO50_09860"/>
<keyword evidence="5" id="KW-1185">Reference proteome</keyword>
<evidence type="ECO:0000259" key="3">
    <source>
        <dbReference type="SMART" id="SM01217"/>
    </source>
</evidence>
<organism evidence="4 5">
    <name type="scientific">Iodobacter ciconiae</name>
    <dbReference type="NCBI Taxonomy" id="2496266"/>
    <lineage>
        <taxon>Bacteria</taxon>
        <taxon>Pseudomonadati</taxon>
        <taxon>Pseudomonadota</taxon>
        <taxon>Betaproteobacteria</taxon>
        <taxon>Neisseriales</taxon>
        <taxon>Chitinibacteraceae</taxon>
        <taxon>Iodobacter</taxon>
    </lineage>
</organism>
<dbReference type="OrthoDB" id="9781691at2"/>
<evidence type="ECO:0000256" key="2">
    <source>
        <dbReference type="ARBA" id="ARBA00022801"/>
    </source>
</evidence>
<dbReference type="PANTHER" id="PTHR42715:SF10">
    <property type="entry name" value="BETA-GLUCOSIDASE"/>
    <property type="match status" value="1"/>
</dbReference>
<name>A0A3S8ZXF7_9NEIS</name>
<dbReference type="InterPro" id="IPR017853">
    <property type="entry name" value="GH"/>
</dbReference>
<keyword evidence="2 4" id="KW-0378">Hydrolase</keyword>
<dbReference type="InterPro" id="IPR036881">
    <property type="entry name" value="Glyco_hydro_3_C_sf"/>
</dbReference>
<dbReference type="Proteomes" id="UP000282438">
    <property type="component" value="Chromosome"/>
</dbReference>
<dbReference type="EMBL" id="CP034433">
    <property type="protein sequence ID" value="AZN38136.1"/>
    <property type="molecule type" value="Genomic_DNA"/>
</dbReference>
<dbReference type="InterPro" id="IPR013783">
    <property type="entry name" value="Ig-like_fold"/>
</dbReference>
<evidence type="ECO:0000256" key="1">
    <source>
        <dbReference type="ARBA" id="ARBA00005336"/>
    </source>
</evidence>
<dbReference type="GO" id="GO:0008422">
    <property type="term" value="F:beta-glucosidase activity"/>
    <property type="evidence" value="ECO:0007669"/>
    <property type="project" value="TreeGrafter"/>
</dbReference>
<dbReference type="AlphaFoldDB" id="A0A3S8ZXF7"/>
<dbReference type="GO" id="GO:0009251">
    <property type="term" value="P:glucan catabolic process"/>
    <property type="evidence" value="ECO:0007669"/>
    <property type="project" value="TreeGrafter"/>
</dbReference>
<dbReference type="SMART" id="SM01217">
    <property type="entry name" value="Fn3_like"/>
    <property type="match status" value="1"/>
</dbReference>
<dbReference type="Pfam" id="PF01915">
    <property type="entry name" value="Glyco_hydro_3_C"/>
    <property type="match status" value="1"/>
</dbReference>
<dbReference type="Gene3D" id="3.20.20.300">
    <property type="entry name" value="Glycoside hydrolase, family 3, N-terminal domain"/>
    <property type="match status" value="1"/>
</dbReference>
<dbReference type="Pfam" id="PF00933">
    <property type="entry name" value="Glyco_hydro_3"/>
    <property type="match status" value="1"/>
</dbReference>
<dbReference type="PRINTS" id="PR00133">
    <property type="entry name" value="GLHYDRLASE3"/>
</dbReference>
<dbReference type="InterPro" id="IPR002772">
    <property type="entry name" value="Glyco_hydro_3_C"/>
</dbReference>
<dbReference type="SUPFAM" id="SSF52279">
    <property type="entry name" value="Beta-D-glucan exohydrolase, C-terminal domain"/>
    <property type="match status" value="1"/>
</dbReference>
<dbReference type="SUPFAM" id="SSF51445">
    <property type="entry name" value="(Trans)glycosidases"/>
    <property type="match status" value="1"/>
</dbReference>